<protein>
    <submittedName>
        <fullName evidence="6">DoxX family protein</fullName>
    </submittedName>
</protein>
<feature type="transmembrane region" description="Helical" evidence="5">
    <location>
        <begin position="6"/>
        <end position="24"/>
    </location>
</feature>
<feature type="transmembrane region" description="Helical" evidence="5">
    <location>
        <begin position="65"/>
        <end position="83"/>
    </location>
</feature>
<reference evidence="6" key="1">
    <citation type="submission" date="2020-06" db="EMBL/GenBank/DDBJ databases">
        <title>Paenibacillus sp. nov., isolated from soil.</title>
        <authorList>
            <person name="Seo Y.L."/>
        </authorList>
    </citation>
    <scope>NUCLEOTIDE SEQUENCE [LARGE SCALE GENOMIC DNA]</scope>
    <source>
        <strain evidence="6">JW14</strain>
    </source>
</reference>
<proteinExistence type="predicted"/>
<keyword evidence="3 5" id="KW-1133">Transmembrane helix</keyword>
<dbReference type="AlphaFoldDB" id="A0A850EFA3"/>
<accession>A0A850EFA3</accession>
<keyword evidence="7" id="KW-1185">Reference proteome</keyword>
<feature type="transmembrane region" description="Helical" evidence="5">
    <location>
        <begin position="36"/>
        <end position="59"/>
    </location>
</feature>
<keyword evidence="4 5" id="KW-0472">Membrane</keyword>
<feature type="transmembrane region" description="Helical" evidence="5">
    <location>
        <begin position="95"/>
        <end position="116"/>
    </location>
</feature>
<keyword evidence="2 5" id="KW-0812">Transmembrane</keyword>
<evidence type="ECO:0000256" key="2">
    <source>
        <dbReference type="ARBA" id="ARBA00022692"/>
    </source>
</evidence>
<dbReference type="Proteomes" id="UP000564806">
    <property type="component" value="Unassembled WGS sequence"/>
</dbReference>
<comment type="subcellular location">
    <subcellularLocation>
        <location evidence="1">Membrane</location>
        <topology evidence="1">Multi-pass membrane protein</topology>
    </subcellularLocation>
</comment>
<dbReference type="EMBL" id="JABWCS010000193">
    <property type="protein sequence ID" value="NUU59825.1"/>
    <property type="molecule type" value="Genomic_DNA"/>
</dbReference>
<dbReference type="RefSeq" id="WP_175370449.1">
    <property type="nucleotide sequence ID" value="NZ_JABWCS010000193.1"/>
</dbReference>
<evidence type="ECO:0000256" key="4">
    <source>
        <dbReference type="ARBA" id="ARBA00023136"/>
    </source>
</evidence>
<evidence type="ECO:0000313" key="6">
    <source>
        <dbReference type="EMBL" id="NUU59825.1"/>
    </source>
</evidence>
<evidence type="ECO:0000313" key="7">
    <source>
        <dbReference type="Proteomes" id="UP000564806"/>
    </source>
</evidence>
<evidence type="ECO:0000256" key="5">
    <source>
        <dbReference type="SAM" id="Phobius"/>
    </source>
</evidence>
<organism evidence="6 7">
    <name type="scientific">Paenibacillus agri</name>
    <dbReference type="NCBI Taxonomy" id="2744309"/>
    <lineage>
        <taxon>Bacteria</taxon>
        <taxon>Bacillati</taxon>
        <taxon>Bacillota</taxon>
        <taxon>Bacilli</taxon>
        <taxon>Bacillales</taxon>
        <taxon>Paenibacillaceae</taxon>
        <taxon>Paenibacillus</taxon>
    </lineage>
</organism>
<sequence length="118" mass="12676">MSILSIVLQSILALGFLMFGFTKFGSKQMVEEFKRYGLPAAFRIFTGLVELAGGVFMAIGIWKEQFAAIGGIVVVVTMIGAVATHVRVKDPASKLGMPFVLLILGLVVLFINWGALIG</sequence>
<gene>
    <name evidence="6" type="ORF">HPT30_05580</name>
</gene>
<evidence type="ECO:0000256" key="3">
    <source>
        <dbReference type="ARBA" id="ARBA00022989"/>
    </source>
</evidence>
<dbReference type="Pfam" id="PF13564">
    <property type="entry name" value="DoxX_2"/>
    <property type="match status" value="1"/>
</dbReference>
<comment type="caution">
    <text evidence="6">The sequence shown here is derived from an EMBL/GenBank/DDBJ whole genome shotgun (WGS) entry which is preliminary data.</text>
</comment>
<evidence type="ECO:0000256" key="1">
    <source>
        <dbReference type="ARBA" id="ARBA00004141"/>
    </source>
</evidence>
<dbReference type="InterPro" id="IPR032808">
    <property type="entry name" value="DoxX"/>
</dbReference>
<name>A0A850EFA3_9BACL</name>
<dbReference type="GO" id="GO:0016020">
    <property type="term" value="C:membrane"/>
    <property type="evidence" value="ECO:0007669"/>
    <property type="project" value="UniProtKB-SubCell"/>
</dbReference>